<dbReference type="SMART" id="SM00060">
    <property type="entry name" value="FN3"/>
    <property type="match status" value="2"/>
</dbReference>
<gene>
    <name evidence="5" type="ORF">OFUS_LOCUS21506</name>
</gene>
<dbReference type="PANTHER" id="PTHR44170:SF32">
    <property type="entry name" value="PROTEIN TURTLE-LIKE PROTEIN"/>
    <property type="match status" value="1"/>
</dbReference>
<accession>A0A8J1XUC3</accession>
<evidence type="ECO:0000313" key="5">
    <source>
        <dbReference type="EMBL" id="CAH1797171.1"/>
    </source>
</evidence>
<protein>
    <submittedName>
        <fullName evidence="5">Uncharacterized protein</fullName>
    </submittedName>
</protein>
<feature type="compositionally biased region" description="Basic and acidic residues" evidence="3">
    <location>
        <begin position="1020"/>
        <end position="1033"/>
    </location>
</feature>
<feature type="compositionally biased region" description="Low complexity" evidence="3">
    <location>
        <begin position="1245"/>
        <end position="1256"/>
    </location>
</feature>
<reference evidence="5" key="1">
    <citation type="submission" date="2022-03" db="EMBL/GenBank/DDBJ databases">
        <authorList>
            <person name="Martin C."/>
        </authorList>
    </citation>
    <scope>NUCLEOTIDE SEQUENCE</scope>
</reference>
<feature type="region of interest" description="Disordered" evidence="3">
    <location>
        <begin position="831"/>
        <end position="865"/>
    </location>
</feature>
<keyword evidence="2" id="KW-1015">Disulfide bond</keyword>
<feature type="compositionally biased region" description="Low complexity" evidence="3">
    <location>
        <begin position="1164"/>
        <end position="1174"/>
    </location>
</feature>
<dbReference type="Proteomes" id="UP000749559">
    <property type="component" value="Unassembled WGS sequence"/>
</dbReference>
<dbReference type="SMART" id="SM00408">
    <property type="entry name" value="IGc2"/>
    <property type="match status" value="3"/>
</dbReference>
<feature type="compositionally biased region" description="Low complexity" evidence="3">
    <location>
        <begin position="1200"/>
        <end position="1228"/>
    </location>
</feature>
<dbReference type="Gene3D" id="2.60.40.10">
    <property type="entry name" value="Immunoglobulins"/>
    <property type="match status" value="5"/>
</dbReference>
<dbReference type="InterPro" id="IPR003598">
    <property type="entry name" value="Ig_sub2"/>
</dbReference>
<feature type="compositionally biased region" description="Polar residues" evidence="3">
    <location>
        <begin position="736"/>
        <end position="747"/>
    </location>
</feature>
<dbReference type="OrthoDB" id="6234674at2759"/>
<dbReference type="InterPro" id="IPR036179">
    <property type="entry name" value="Ig-like_dom_sf"/>
</dbReference>
<evidence type="ECO:0000256" key="1">
    <source>
        <dbReference type="ARBA" id="ARBA00022737"/>
    </source>
</evidence>
<feature type="compositionally biased region" description="Polar residues" evidence="3">
    <location>
        <begin position="850"/>
        <end position="865"/>
    </location>
</feature>
<dbReference type="InterPro" id="IPR003961">
    <property type="entry name" value="FN3_dom"/>
</dbReference>
<comment type="caution">
    <text evidence="5">The sequence shown here is derived from an EMBL/GenBank/DDBJ whole genome shotgun (WGS) entry which is preliminary data.</text>
</comment>
<dbReference type="SMART" id="SM00409">
    <property type="entry name" value="IG"/>
    <property type="match status" value="3"/>
</dbReference>
<feature type="region of interest" description="Disordered" evidence="3">
    <location>
        <begin position="699"/>
        <end position="781"/>
    </location>
</feature>
<organism evidence="5 6">
    <name type="scientific">Owenia fusiformis</name>
    <name type="common">Polychaete worm</name>
    <dbReference type="NCBI Taxonomy" id="6347"/>
    <lineage>
        <taxon>Eukaryota</taxon>
        <taxon>Metazoa</taxon>
        <taxon>Spiralia</taxon>
        <taxon>Lophotrochozoa</taxon>
        <taxon>Annelida</taxon>
        <taxon>Polychaeta</taxon>
        <taxon>Sedentaria</taxon>
        <taxon>Canalipalpata</taxon>
        <taxon>Sabellida</taxon>
        <taxon>Oweniida</taxon>
        <taxon>Oweniidae</taxon>
        <taxon>Owenia</taxon>
    </lineage>
</organism>
<sequence length="1358" mass="151716">MEGERVRLTCHAEGWPNNITYRWYKDGRDVQLVAGLMARAGVYADGRLVISSVVADDTGWYKCRPSNGLGIAPEAEAFLNVTFLPKVLPMPTRIYLPLGMSASISCKTIANPPVTLIVWTRNEHVIDFSSSPRYRLSNDGTLSIDLVTKKDSGRYTCMPYSPLGADKGSPIIQAVVRDPPRFIVRPDQMYQRQINTALTMPCMATGDPPPTVTWRKADGAFPSSSKTLKDGGNLTIAYLTKEDHGVYECIASNMVTTIITTTMLIIEYTTPHAPHNLSVVTSQFSARVSWMPAYDGGHPQHYVLWYRYVHGDPSDWMTMRVLPDTATSFTVYSLYPKSQYQFMVLARNSLGDGLFSQIISAKTKGYIPKLEVPRPSPPTNLTVHKVKDGLHIKWVPPQNSSTQVLYYRLEYRVREKGATWTQVNTHVGSQMASFLWTSPPSGKELEFQVISFSRLSFSDPSVTAVFTTEPEYGRMTMSTTALWALLGALIFIILLIVLICVICKLYKRRKRKQKKYGDIKYLGPKSLDNSNGKAEGDQSSYYARDPDSGGRYDSIDGSSTQRVFTIQDEQTDWMHDKDNVLLAEKLNFTRNKNIFNRNFLQYDTEKLRRGKRNPQYEVAMEYQHPVSVIQRSADGRFVLDDRNVQPQFIERGYNVNDVITEPGVRFLDVRREYDNQSYHHYENIPAQQGLGFYSHQGVNKPPQPRVNGPISQDEPTMLQRYHSPGASGRGRHVAFDTSNGYRNNNSPLGPRHYRQSEPHGKQPLLDLTPTGLHSNLNSVPSRNNETLEISEAQGDDSQIVLLPPRSLPRQSTMKPGLDRSIRSMDRTFMTSSPDIEASNPGNATMFAPDSLSTVYPSQSGSSSDQTRLLLLHSDASQLPSSISVNPSDSSHPSQGSSQSRLTTQSSHPSQSSLQPMLPNQSSNPSQVSSQFRLPAQMSHPFQRRALPTLPHQPQNSPNHQPLQSTQQHHQYLRQQHEISKKNSLNQSLSPYIKQRNALEGHKAHNYSDSSSSTSSPPRGYTRDKLQRVVDKVRSGPRVLRTRGIYRPGPDTPQSDTFSNYPTPSSGGRITATSDNTLQDTVLEASSNRTYTPNMFMGSSEGLRRRPGGRSHSADRASRVSDSYTPHIRSSSEGRTQRNVPKDLYDGGYSIKGRPPSGLEKPRISLMSLSGSSESVKNGVFSPARTAPRGHLRRSIDHSPDSSGLGSASNSQSTSHNTSGSRSGSSPGQVTASLSSSLTPPDPNISMESSPFSSEQSPHNHHRDISGDENYEFDPVNALESELIDALRSYQRHPDADREFVQTLERSVLESSFNASPPPPPDPQEAERFAKLREEYQEFRRSQQARSRQDYRVLESDTL</sequence>
<feature type="region of interest" description="Disordered" evidence="3">
    <location>
        <begin position="946"/>
        <end position="986"/>
    </location>
</feature>
<keyword evidence="4" id="KW-0812">Transmembrane</keyword>
<feature type="region of interest" description="Disordered" evidence="3">
    <location>
        <begin position="1002"/>
        <end position="1270"/>
    </location>
</feature>
<feature type="compositionally biased region" description="Basic and acidic residues" evidence="3">
    <location>
        <begin position="1129"/>
        <end position="1144"/>
    </location>
</feature>
<feature type="region of interest" description="Disordered" evidence="3">
    <location>
        <begin position="879"/>
        <end position="930"/>
    </location>
</feature>
<feature type="region of interest" description="Disordered" evidence="3">
    <location>
        <begin position="1336"/>
        <end position="1358"/>
    </location>
</feature>
<feature type="compositionally biased region" description="Low complexity" evidence="3">
    <location>
        <begin position="949"/>
        <end position="964"/>
    </location>
</feature>
<evidence type="ECO:0000313" key="6">
    <source>
        <dbReference type="Proteomes" id="UP000749559"/>
    </source>
</evidence>
<feature type="compositionally biased region" description="Polar residues" evidence="3">
    <location>
        <begin position="1051"/>
        <end position="1092"/>
    </location>
</feature>
<dbReference type="InterPro" id="IPR013783">
    <property type="entry name" value="Ig-like_fold"/>
</dbReference>
<evidence type="ECO:0000256" key="3">
    <source>
        <dbReference type="SAM" id="MobiDB-lite"/>
    </source>
</evidence>
<feature type="transmembrane region" description="Helical" evidence="4">
    <location>
        <begin position="481"/>
        <end position="506"/>
    </location>
</feature>
<feature type="compositionally biased region" description="Polar residues" evidence="3">
    <location>
        <begin position="527"/>
        <end position="541"/>
    </location>
</feature>
<dbReference type="Pfam" id="PF13927">
    <property type="entry name" value="Ig_3"/>
    <property type="match status" value="3"/>
</dbReference>
<dbReference type="InterPro" id="IPR007110">
    <property type="entry name" value="Ig-like_dom"/>
</dbReference>
<evidence type="ECO:0000256" key="4">
    <source>
        <dbReference type="SAM" id="Phobius"/>
    </source>
</evidence>
<dbReference type="GO" id="GO:0098609">
    <property type="term" value="P:cell-cell adhesion"/>
    <property type="evidence" value="ECO:0007669"/>
    <property type="project" value="TreeGrafter"/>
</dbReference>
<feature type="compositionally biased region" description="Polar residues" evidence="3">
    <location>
        <begin position="1229"/>
        <end position="1238"/>
    </location>
</feature>
<keyword evidence="6" id="KW-1185">Reference proteome</keyword>
<dbReference type="SUPFAM" id="SSF49265">
    <property type="entry name" value="Fibronectin type III"/>
    <property type="match status" value="1"/>
</dbReference>
<dbReference type="InterPro" id="IPR036116">
    <property type="entry name" value="FN3_sf"/>
</dbReference>
<keyword evidence="4" id="KW-0472">Membrane</keyword>
<feature type="region of interest" description="Disordered" evidence="3">
    <location>
        <begin position="527"/>
        <end position="556"/>
    </location>
</feature>
<proteinExistence type="predicted"/>
<feature type="compositionally biased region" description="Polar residues" evidence="3">
    <location>
        <begin position="771"/>
        <end position="781"/>
    </location>
</feature>
<name>A0A8J1XUC3_OWEFU</name>
<keyword evidence="4" id="KW-1133">Transmembrane helix</keyword>
<dbReference type="PROSITE" id="PS50853">
    <property type="entry name" value="FN3"/>
    <property type="match status" value="2"/>
</dbReference>
<feature type="compositionally biased region" description="Polar residues" evidence="3">
    <location>
        <begin position="1119"/>
        <end position="1128"/>
    </location>
</feature>
<dbReference type="CDD" id="cd00063">
    <property type="entry name" value="FN3"/>
    <property type="match status" value="2"/>
</dbReference>
<dbReference type="Pfam" id="PF00041">
    <property type="entry name" value="fn3"/>
    <property type="match status" value="1"/>
</dbReference>
<dbReference type="PROSITE" id="PS50835">
    <property type="entry name" value="IG_LIKE"/>
    <property type="match status" value="3"/>
</dbReference>
<keyword evidence="1" id="KW-0677">Repeat</keyword>
<dbReference type="SUPFAM" id="SSF48726">
    <property type="entry name" value="Immunoglobulin"/>
    <property type="match status" value="3"/>
</dbReference>
<dbReference type="PANTHER" id="PTHR44170">
    <property type="entry name" value="PROTEIN SIDEKICK"/>
    <property type="match status" value="1"/>
</dbReference>
<dbReference type="CDD" id="cd00096">
    <property type="entry name" value="Ig"/>
    <property type="match status" value="2"/>
</dbReference>
<dbReference type="InterPro" id="IPR003599">
    <property type="entry name" value="Ig_sub"/>
</dbReference>
<evidence type="ECO:0000256" key="2">
    <source>
        <dbReference type="ARBA" id="ARBA00023157"/>
    </source>
</evidence>
<dbReference type="EMBL" id="CAIIXF020000010">
    <property type="protein sequence ID" value="CAH1797171.1"/>
    <property type="molecule type" value="Genomic_DNA"/>
</dbReference>
<feature type="compositionally biased region" description="Basic and acidic residues" evidence="3">
    <location>
        <begin position="544"/>
        <end position="554"/>
    </location>
</feature>